<feature type="domain" description="F-box" evidence="1">
    <location>
        <begin position="1"/>
        <end position="45"/>
    </location>
</feature>
<dbReference type="InterPro" id="IPR032675">
    <property type="entry name" value="LRR_dom_sf"/>
</dbReference>
<gene>
    <name evidence="2" type="ORF">N7509_001025</name>
</gene>
<dbReference type="InterPro" id="IPR001810">
    <property type="entry name" value="F-box_dom"/>
</dbReference>
<dbReference type="GeneID" id="81364642"/>
<dbReference type="EMBL" id="JAPZBU010000003">
    <property type="protein sequence ID" value="KAJ5414398.1"/>
    <property type="molecule type" value="Genomic_DNA"/>
</dbReference>
<dbReference type="PROSITE" id="PS50181">
    <property type="entry name" value="FBOX"/>
    <property type="match status" value="1"/>
</dbReference>
<name>A0A9W9WBP6_9EURO</name>
<organism evidence="2 3">
    <name type="scientific">Penicillium cosmopolitanum</name>
    <dbReference type="NCBI Taxonomy" id="1131564"/>
    <lineage>
        <taxon>Eukaryota</taxon>
        <taxon>Fungi</taxon>
        <taxon>Dikarya</taxon>
        <taxon>Ascomycota</taxon>
        <taxon>Pezizomycotina</taxon>
        <taxon>Eurotiomycetes</taxon>
        <taxon>Eurotiomycetidae</taxon>
        <taxon>Eurotiales</taxon>
        <taxon>Aspergillaceae</taxon>
        <taxon>Penicillium</taxon>
    </lineage>
</organism>
<sequence>MPIIDLPLELLHLIGRSLDQNDTRNLISTSHRMHSVFQQKLYTNVTIGRRNANAAQSFLYTVARNPELAGYVQSLALACWETYDWDTHRDWDIPRDRQKTTERPNFDGDLIRKLVDGATEYPKEEKSKWLQDLEGYYDDAWLALLIPRLTGLRKISLEWPYGSYHVDKMLEKAAMNGGTCLPHLEKVNICWWDTENAVRSYQMHPFFKFPSVRKVSGWKVAENAKEEEEEEEELEYFDRDPTEILKGSSLLPQCSNVTDIDLSESNAGEGMQQWIQACKALKSFRIIHGGPVFSYDNAQPRKLYNSLSLHKSTLEAIWFEHNDQGETAKMTVIGWGRLSIFLP</sequence>
<dbReference type="Gene3D" id="3.80.10.10">
    <property type="entry name" value="Ribonuclease Inhibitor"/>
    <property type="match status" value="1"/>
</dbReference>
<reference evidence="2" key="1">
    <citation type="submission" date="2022-12" db="EMBL/GenBank/DDBJ databases">
        <authorList>
            <person name="Petersen C."/>
        </authorList>
    </citation>
    <scope>NUCLEOTIDE SEQUENCE</scope>
    <source>
        <strain evidence="2">IBT 29677</strain>
    </source>
</reference>
<dbReference type="AlphaFoldDB" id="A0A9W9WBP6"/>
<dbReference type="RefSeq" id="XP_056494244.1">
    <property type="nucleotide sequence ID" value="XM_056625662.1"/>
</dbReference>
<evidence type="ECO:0000259" key="1">
    <source>
        <dbReference type="PROSITE" id="PS50181"/>
    </source>
</evidence>
<protein>
    <recommendedName>
        <fullName evidence="1">F-box domain-containing protein</fullName>
    </recommendedName>
</protein>
<comment type="caution">
    <text evidence="2">The sequence shown here is derived from an EMBL/GenBank/DDBJ whole genome shotgun (WGS) entry which is preliminary data.</text>
</comment>
<evidence type="ECO:0000313" key="3">
    <source>
        <dbReference type="Proteomes" id="UP001147747"/>
    </source>
</evidence>
<evidence type="ECO:0000313" key="2">
    <source>
        <dbReference type="EMBL" id="KAJ5414398.1"/>
    </source>
</evidence>
<accession>A0A9W9WBP6</accession>
<proteinExistence type="predicted"/>
<reference evidence="2" key="2">
    <citation type="journal article" date="2023" name="IMA Fungus">
        <title>Comparative genomic study of the Penicillium genus elucidates a diverse pangenome and 15 lateral gene transfer events.</title>
        <authorList>
            <person name="Petersen C."/>
            <person name="Sorensen T."/>
            <person name="Nielsen M.R."/>
            <person name="Sondergaard T.E."/>
            <person name="Sorensen J.L."/>
            <person name="Fitzpatrick D.A."/>
            <person name="Frisvad J.C."/>
            <person name="Nielsen K.L."/>
        </authorList>
    </citation>
    <scope>NUCLEOTIDE SEQUENCE</scope>
    <source>
        <strain evidence="2">IBT 29677</strain>
    </source>
</reference>
<dbReference type="OrthoDB" id="2520703at2759"/>
<dbReference type="Proteomes" id="UP001147747">
    <property type="component" value="Unassembled WGS sequence"/>
</dbReference>
<keyword evidence="3" id="KW-1185">Reference proteome</keyword>